<gene>
    <name evidence="1" type="ORF">A2401_03360</name>
</gene>
<comment type="caution">
    <text evidence="1">The sequence shown here is derived from an EMBL/GenBank/DDBJ whole genome shotgun (WGS) entry which is preliminary data.</text>
</comment>
<dbReference type="EMBL" id="MHPP01000007">
    <property type="protein sequence ID" value="OGZ84933.1"/>
    <property type="molecule type" value="Genomic_DNA"/>
</dbReference>
<protein>
    <recommendedName>
        <fullName evidence="3">Glycosyltransferase subfamily 4-like N-terminal domain-containing protein</fullName>
    </recommendedName>
</protein>
<accession>A0A1G2JDB2</accession>
<organism evidence="1 2">
    <name type="scientific">Candidatus Staskawiczbacteria bacterium RIFOXYC1_FULL_38_18</name>
    <dbReference type="NCBI Taxonomy" id="1802229"/>
    <lineage>
        <taxon>Bacteria</taxon>
        <taxon>Candidatus Staskawicziibacteriota</taxon>
    </lineage>
</organism>
<dbReference type="AlphaFoldDB" id="A0A1G2JDB2"/>
<sequence>MKIAIFHDYFRVIGGAEKLVLIMAENLGADIITSEADLDIIAEAGFNKIKIISLGEKSFFSNLAPALCRKRFSECDFSKQYDFFIFSGNFSIYATKKHTPNLWYCHTPLRGLYDLKNEKSK</sequence>
<evidence type="ECO:0000313" key="2">
    <source>
        <dbReference type="Proteomes" id="UP000177751"/>
    </source>
</evidence>
<dbReference type="STRING" id="1802229.A2401_03360"/>
<proteinExistence type="predicted"/>
<evidence type="ECO:0008006" key="3">
    <source>
        <dbReference type="Google" id="ProtNLM"/>
    </source>
</evidence>
<evidence type="ECO:0000313" key="1">
    <source>
        <dbReference type="EMBL" id="OGZ84933.1"/>
    </source>
</evidence>
<dbReference type="Proteomes" id="UP000177751">
    <property type="component" value="Unassembled WGS sequence"/>
</dbReference>
<reference evidence="1 2" key="1">
    <citation type="journal article" date="2016" name="Nat. Commun.">
        <title>Thousands of microbial genomes shed light on interconnected biogeochemical processes in an aquifer system.</title>
        <authorList>
            <person name="Anantharaman K."/>
            <person name="Brown C.T."/>
            <person name="Hug L.A."/>
            <person name="Sharon I."/>
            <person name="Castelle C.J."/>
            <person name="Probst A.J."/>
            <person name="Thomas B.C."/>
            <person name="Singh A."/>
            <person name="Wilkins M.J."/>
            <person name="Karaoz U."/>
            <person name="Brodie E.L."/>
            <person name="Williams K.H."/>
            <person name="Hubbard S.S."/>
            <person name="Banfield J.F."/>
        </authorList>
    </citation>
    <scope>NUCLEOTIDE SEQUENCE [LARGE SCALE GENOMIC DNA]</scope>
</reference>
<name>A0A1G2JDB2_9BACT</name>